<feature type="region of interest" description="Disordered" evidence="1">
    <location>
        <begin position="137"/>
        <end position="156"/>
    </location>
</feature>
<evidence type="ECO:0000313" key="2">
    <source>
        <dbReference type="EMBL" id="MDW8548637.1"/>
    </source>
</evidence>
<evidence type="ECO:0000256" key="1">
    <source>
        <dbReference type="SAM" id="MobiDB-lite"/>
    </source>
</evidence>
<protein>
    <submittedName>
        <fullName evidence="2">DUF4280 domain-containing protein</fullName>
    </submittedName>
</protein>
<proteinExistence type="predicted"/>
<dbReference type="Proteomes" id="UP001204439">
    <property type="component" value="Unassembled WGS sequence"/>
</dbReference>
<gene>
    <name evidence="2" type="ORF">NG800_006925</name>
</gene>
<comment type="caution">
    <text evidence="2">The sequence shown here is derived from an EMBL/GenBank/DDBJ whole genome shotgun (WGS) entry which is preliminary data.</text>
</comment>
<dbReference type="RefSeq" id="WP_063968830.1">
    <property type="nucleotide sequence ID" value="NZ_JAMXLT020000009.1"/>
</dbReference>
<evidence type="ECO:0000313" key="3">
    <source>
        <dbReference type="Proteomes" id="UP001204439"/>
    </source>
</evidence>
<accession>A0ABU4JG24</accession>
<keyword evidence="3" id="KW-1185">Reference proteome</keyword>
<dbReference type="InterPro" id="IPR025460">
    <property type="entry name" value="DUF4280"/>
</dbReference>
<dbReference type="Pfam" id="PF14107">
    <property type="entry name" value="DUF4280"/>
    <property type="match status" value="1"/>
</dbReference>
<dbReference type="EMBL" id="JAMXLT020000009">
    <property type="protein sequence ID" value="MDW8548637.1"/>
    <property type="molecule type" value="Genomic_DNA"/>
</dbReference>
<name>A0ABU4JG24_9FLAO</name>
<reference evidence="2 3" key="1">
    <citation type="submission" date="2023-11" db="EMBL/GenBank/DDBJ databases">
        <title>First isolation, identification, and characterization of non-pathogenic Epilithonimonas ginsengisoli isolated from diseased farmed rainbow trout (Oncorhynchus mykiss) in Chile.</title>
        <authorList>
            <person name="Miranda C.D."/>
            <person name="Irgang R."/>
            <person name="Concha C."/>
            <person name="Rojas R."/>
            <person name="Avendano R."/>
        </authorList>
    </citation>
    <scope>NUCLEOTIDE SEQUENCE [LARGE SCALE GENOMIC DNA]</scope>
    <source>
        <strain evidence="2 3">FP99</strain>
    </source>
</reference>
<sequence length="156" mass="17099">MSLKEKVVQGATCICDFGSTPDFLKVLTQSKFYINDNQGAKKLAATNKDIGPTFEKNTFGSCKKMSNAPCNAVVTEWSAFYEKEKYSPPDGYILLQDSKATCPIGGKDCIKILKSGQIGVPSKKNFSTGDEELQSQVNPFVDLKNDRSPNDNKSIL</sequence>
<organism evidence="2 3">
    <name type="scientific">Epilithonimonas ginsengisoli</name>
    <dbReference type="NCBI Taxonomy" id="1245592"/>
    <lineage>
        <taxon>Bacteria</taxon>
        <taxon>Pseudomonadati</taxon>
        <taxon>Bacteroidota</taxon>
        <taxon>Flavobacteriia</taxon>
        <taxon>Flavobacteriales</taxon>
        <taxon>Weeksellaceae</taxon>
        <taxon>Chryseobacterium group</taxon>
        <taxon>Epilithonimonas</taxon>
    </lineage>
</organism>